<dbReference type="Gene3D" id="1.10.10.60">
    <property type="entry name" value="Homeodomain-like"/>
    <property type="match status" value="1"/>
</dbReference>
<evidence type="ECO:0000256" key="6">
    <source>
        <dbReference type="ARBA" id="ARBA00023082"/>
    </source>
</evidence>
<dbReference type="Pfam" id="PF04552">
    <property type="entry name" value="Sigma54_DBD"/>
    <property type="match status" value="1"/>
</dbReference>
<dbReference type="PANTHER" id="PTHR32248:SF4">
    <property type="entry name" value="RNA POLYMERASE SIGMA-54 FACTOR"/>
    <property type="match status" value="1"/>
</dbReference>
<dbReference type="GO" id="GO:0006352">
    <property type="term" value="P:DNA-templated transcription initiation"/>
    <property type="evidence" value="ECO:0007669"/>
    <property type="project" value="InterPro"/>
</dbReference>
<comment type="caution">
    <text evidence="12">The sequence shown here is derived from an EMBL/GenBank/DDBJ whole genome shotgun (WGS) entry which is preliminary data.</text>
</comment>
<dbReference type="GO" id="GO:0003677">
    <property type="term" value="F:DNA binding"/>
    <property type="evidence" value="ECO:0007669"/>
    <property type="project" value="UniProtKB-KW"/>
</dbReference>
<keyword evidence="8" id="KW-0804">Transcription</keyword>
<keyword evidence="7" id="KW-0238">DNA-binding</keyword>
<dbReference type="Pfam" id="PF00309">
    <property type="entry name" value="Sigma54_AID"/>
    <property type="match status" value="1"/>
</dbReference>
<dbReference type="GO" id="GO:0000428">
    <property type="term" value="C:DNA-directed RNA polymerase complex"/>
    <property type="evidence" value="ECO:0007669"/>
    <property type="project" value="UniProtKB-KW"/>
</dbReference>
<dbReference type="InterPro" id="IPR007046">
    <property type="entry name" value="RNA_pol_sigma_54_core-bd"/>
</dbReference>
<evidence type="ECO:0000256" key="9">
    <source>
        <dbReference type="SAM" id="MobiDB-lite"/>
    </source>
</evidence>
<proteinExistence type="inferred from homology"/>
<dbReference type="OrthoDB" id="9814402at2"/>
<keyword evidence="3" id="KW-0808">Transferase</keyword>
<evidence type="ECO:0000256" key="3">
    <source>
        <dbReference type="ARBA" id="ARBA00022679"/>
    </source>
</evidence>
<sequence length="448" mass="49088">MKMNATLGQTQAQQLSLSPQLKQSLYILQLSAAGLADYLQEQSLGNPLLSVAWRTPGMRKRRSGGSLREGGGAEPQDQGRRSADTLESVLLEQLHTSGIGQRRMRIARFLAGNLDDSGYMAISVQEAADVLGESLTEVEDALRHLQMLEPAGIAARNIRECLLLQIASKRPENGCAAIIVEDCLDDVAGGRLKKIADKLGITIEEVRQAVGYIRGLDPRPGLRFSSSLVGYIEPDAYIRAENGRFAVEWNAALVPNLSIDANYERLLSNPACRETKAFLSGSLRSAKWLIRGVEQRYATLLRVLTAIAELQSDFLQRGIGFLQPMTMKTVADRLGLHESTVSRAVRDKFVQTPQGLYELGHLFTSGVPTVSGGNASAESVKVLIRQYIDGENKRNPLSDQQMADRLAAEGIRISRRTVMKYREQIQLLSSRLRADGSPIADKDSGSAE</sequence>
<dbReference type="Proteomes" id="UP000282311">
    <property type="component" value="Unassembled WGS sequence"/>
</dbReference>
<keyword evidence="2" id="KW-0240">DNA-directed RNA polymerase</keyword>
<dbReference type="PROSITE" id="PS00717">
    <property type="entry name" value="SIGMA54_1"/>
    <property type="match status" value="1"/>
</dbReference>
<evidence type="ECO:0000256" key="4">
    <source>
        <dbReference type="ARBA" id="ARBA00022695"/>
    </source>
</evidence>
<feature type="domain" description="RNA polymerase sigma factor 54 DNA-binding" evidence="10">
    <location>
        <begin position="278"/>
        <end position="433"/>
    </location>
</feature>
<dbReference type="InterPro" id="IPR038709">
    <property type="entry name" value="RpoN_core-bd_sf"/>
</dbReference>
<dbReference type="GO" id="GO:0001216">
    <property type="term" value="F:DNA-binding transcription activator activity"/>
    <property type="evidence" value="ECO:0007669"/>
    <property type="project" value="InterPro"/>
</dbReference>
<feature type="region of interest" description="Disordered" evidence="9">
    <location>
        <begin position="58"/>
        <end position="83"/>
    </location>
</feature>
<comment type="similarity">
    <text evidence="1">Belongs to the sigma-54 factor family.</text>
</comment>
<evidence type="ECO:0000256" key="8">
    <source>
        <dbReference type="ARBA" id="ARBA00023163"/>
    </source>
</evidence>
<accession>A0A3B0CJU2</accession>
<evidence type="ECO:0000259" key="10">
    <source>
        <dbReference type="Pfam" id="PF04552"/>
    </source>
</evidence>
<dbReference type="NCBIfam" id="TIGR02395">
    <property type="entry name" value="rpoN_sigma"/>
    <property type="match status" value="1"/>
</dbReference>
<dbReference type="InterPro" id="IPR007634">
    <property type="entry name" value="RNA_pol_sigma_54_DNA-bd"/>
</dbReference>
<evidence type="ECO:0000313" key="13">
    <source>
        <dbReference type="Proteomes" id="UP000282311"/>
    </source>
</evidence>
<dbReference type="GO" id="GO:0016779">
    <property type="term" value="F:nucleotidyltransferase activity"/>
    <property type="evidence" value="ECO:0007669"/>
    <property type="project" value="UniProtKB-KW"/>
</dbReference>
<feature type="domain" description="RNA polymerase sigma factor 54 core-binding" evidence="11">
    <location>
        <begin position="82"/>
        <end position="263"/>
    </location>
</feature>
<reference evidence="12 13" key="1">
    <citation type="journal article" date="2007" name="Int. J. Syst. Evol. Microbiol.">
        <title>Paenibacillus ginsengarvi sp. nov., isolated from soil from ginseng cultivation.</title>
        <authorList>
            <person name="Yoon M.H."/>
            <person name="Ten L.N."/>
            <person name="Im W.T."/>
        </authorList>
    </citation>
    <scope>NUCLEOTIDE SEQUENCE [LARGE SCALE GENOMIC DNA]</scope>
    <source>
        <strain evidence="12 13">KCTC 13059</strain>
    </source>
</reference>
<dbReference type="InterPro" id="IPR000394">
    <property type="entry name" value="RNA_pol_sigma_54"/>
</dbReference>
<dbReference type="EMBL" id="RBAH01000006">
    <property type="protein sequence ID" value="RKN84978.1"/>
    <property type="molecule type" value="Genomic_DNA"/>
</dbReference>
<dbReference type="Gene3D" id="1.10.10.1330">
    <property type="entry name" value="RNA polymerase sigma-54 factor, core-binding domain"/>
    <property type="match status" value="1"/>
</dbReference>
<protein>
    <submittedName>
        <fullName evidence="12">RNA polymerase sigma-54 factor</fullName>
    </submittedName>
</protein>
<dbReference type="GO" id="GO:0016987">
    <property type="term" value="F:sigma factor activity"/>
    <property type="evidence" value="ECO:0007669"/>
    <property type="project" value="UniProtKB-KW"/>
</dbReference>
<evidence type="ECO:0000256" key="2">
    <source>
        <dbReference type="ARBA" id="ARBA00022478"/>
    </source>
</evidence>
<keyword evidence="5" id="KW-0805">Transcription regulation</keyword>
<dbReference type="PROSITE" id="PS50044">
    <property type="entry name" value="SIGMA54_3"/>
    <property type="match status" value="1"/>
</dbReference>
<evidence type="ECO:0000313" key="12">
    <source>
        <dbReference type="EMBL" id="RKN84978.1"/>
    </source>
</evidence>
<evidence type="ECO:0000256" key="1">
    <source>
        <dbReference type="ARBA" id="ARBA00008798"/>
    </source>
</evidence>
<evidence type="ECO:0000259" key="11">
    <source>
        <dbReference type="Pfam" id="PF04963"/>
    </source>
</evidence>
<dbReference type="Pfam" id="PF04963">
    <property type="entry name" value="Sigma54_CBD"/>
    <property type="match status" value="1"/>
</dbReference>
<evidence type="ECO:0000256" key="7">
    <source>
        <dbReference type="ARBA" id="ARBA00023125"/>
    </source>
</evidence>
<keyword evidence="4" id="KW-0548">Nucleotidyltransferase</keyword>
<name>A0A3B0CJU2_9BACL</name>
<dbReference type="AlphaFoldDB" id="A0A3B0CJU2"/>
<evidence type="ECO:0000256" key="5">
    <source>
        <dbReference type="ARBA" id="ARBA00023015"/>
    </source>
</evidence>
<dbReference type="PRINTS" id="PR00045">
    <property type="entry name" value="SIGMA54FCT"/>
</dbReference>
<dbReference type="RefSeq" id="WP_120747184.1">
    <property type="nucleotide sequence ID" value="NZ_RBAH01000006.1"/>
</dbReference>
<dbReference type="PANTHER" id="PTHR32248">
    <property type="entry name" value="RNA POLYMERASE SIGMA-54 FACTOR"/>
    <property type="match status" value="1"/>
</dbReference>
<keyword evidence="6" id="KW-0731">Sigma factor</keyword>
<organism evidence="12 13">
    <name type="scientific">Paenibacillus ginsengarvi</name>
    <dbReference type="NCBI Taxonomy" id="400777"/>
    <lineage>
        <taxon>Bacteria</taxon>
        <taxon>Bacillati</taxon>
        <taxon>Bacillota</taxon>
        <taxon>Bacilli</taxon>
        <taxon>Bacillales</taxon>
        <taxon>Paenibacillaceae</taxon>
        <taxon>Paenibacillus</taxon>
    </lineage>
</organism>
<keyword evidence="13" id="KW-1185">Reference proteome</keyword>
<gene>
    <name evidence="12" type="primary">rpoN</name>
    <name evidence="12" type="ORF">D7M11_10660</name>
</gene>
<dbReference type="PIRSF" id="PIRSF000774">
    <property type="entry name" value="RpoN"/>
    <property type="match status" value="1"/>
</dbReference>